<reference evidence="2" key="1">
    <citation type="journal article" date="2013" name="Science">
        <title>The Amborella genome and the evolution of flowering plants.</title>
        <authorList>
            <consortium name="Amborella Genome Project"/>
        </authorList>
    </citation>
    <scope>NUCLEOTIDE SEQUENCE [LARGE SCALE GENOMIC DNA]</scope>
</reference>
<keyword evidence="2" id="KW-1185">Reference proteome</keyword>
<accession>W1PAJ6</accession>
<evidence type="ECO:0000313" key="1">
    <source>
        <dbReference type="EMBL" id="ERN04963.1"/>
    </source>
</evidence>
<protein>
    <submittedName>
        <fullName evidence="1">Uncharacterized protein</fullName>
    </submittedName>
</protein>
<gene>
    <name evidence="1" type="ORF">AMTR_s00080p00158500</name>
</gene>
<dbReference type="Gramene" id="ERN04963">
    <property type="protein sequence ID" value="ERN04963"/>
    <property type="gene ID" value="AMTR_s00080p00158500"/>
</dbReference>
<dbReference type="HOGENOM" id="CLU_2336457_0_0_1"/>
<organism evidence="1 2">
    <name type="scientific">Amborella trichopoda</name>
    <dbReference type="NCBI Taxonomy" id="13333"/>
    <lineage>
        <taxon>Eukaryota</taxon>
        <taxon>Viridiplantae</taxon>
        <taxon>Streptophyta</taxon>
        <taxon>Embryophyta</taxon>
        <taxon>Tracheophyta</taxon>
        <taxon>Spermatophyta</taxon>
        <taxon>Magnoliopsida</taxon>
        <taxon>Amborellales</taxon>
        <taxon>Amborellaceae</taxon>
        <taxon>Amborella</taxon>
    </lineage>
</organism>
<sequence length="98" mass="10763">MICITFVGAPPLREQWAGGWPGVVSPTQKVYGRGHLWPEHHGPKGLGRPNRLATGWAHTGSSLALPDQSLAWLEQDNPLVAHPMFSRAWPDLGPYYVA</sequence>
<dbReference type="AlphaFoldDB" id="W1PAJ6"/>
<dbReference type="Proteomes" id="UP000017836">
    <property type="component" value="Unassembled WGS sequence"/>
</dbReference>
<dbReference type="EMBL" id="KI394095">
    <property type="protein sequence ID" value="ERN04963.1"/>
    <property type="molecule type" value="Genomic_DNA"/>
</dbReference>
<evidence type="ECO:0000313" key="2">
    <source>
        <dbReference type="Proteomes" id="UP000017836"/>
    </source>
</evidence>
<proteinExistence type="predicted"/>
<name>W1PAJ6_AMBTC</name>